<dbReference type="EMBL" id="JANJYI010000002">
    <property type="protein sequence ID" value="KAK2661234.1"/>
    <property type="molecule type" value="Genomic_DNA"/>
</dbReference>
<dbReference type="Pfam" id="PF10551">
    <property type="entry name" value="MULE"/>
    <property type="match status" value="1"/>
</dbReference>
<dbReference type="Proteomes" id="UP001280121">
    <property type="component" value="Unassembled WGS sequence"/>
</dbReference>
<evidence type="ECO:0000259" key="1">
    <source>
        <dbReference type="Pfam" id="PF10551"/>
    </source>
</evidence>
<reference evidence="2" key="1">
    <citation type="journal article" date="2023" name="Plant J.">
        <title>Genome sequences and population genomics provide insights into the demographic history, inbreeding, and mutation load of two 'living fossil' tree species of Dipteronia.</title>
        <authorList>
            <person name="Feng Y."/>
            <person name="Comes H.P."/>
            <person name="Chen J."/>
            <person name="Zhu S."/>
            <person name="Lu R."/>
            <person name="Zhang X."/>
            <person name="Li P."/>
            <person name="Qiu J."/>
            <person name="Olsen K.M."/>
            <person name="Qiu Y."/>
        </authorList>
    </citation>
    <scope>NUCLEOTIDE SEQUENCE</scope>
    <source>
        <strain evidence="2">KIB01</strain>
    </source>
</reference>
<organism evidence="2 3">
    <name type="scientific">Dipteronia dyeriana</name>
    <dbReference type="NCBI Taxonomy" id="168575"/>
    <lineage>
        <taxon>Eukaryota</taxon>
        <taxon>Viridiplantae</taxon>
        <taxon>Streptophyta</taxon>
        <taxon>Embryophyta</taxon>
        <taxon>Tracheophyta</taxon>
        <taxon>Spermatophyta</taxon>
        <taxon>Magnoliopsida</taxon>
        <taxon>eudicotyledons</taxon>
        <taxon>Gunneridae</taxon>
        <taxon>Pentapetalae</taxon>
        <taxon>rosids</taxon>
        <taxon>malvids</taxon>
        <taxon>Sapindales</taxon>
        <taxon>Sapindaceae</taxon>
        <taxon>Hippocastanoideae</taxon>
        <taxon>Acereae</taxon>
        <taxon>Dipteronia</taxon>
    </lineage>
</organism>
<sequence length="131" mass="14877">MSLGASLIRFRRYMHPVIVVDGTNLKGRFGGTIFVATVQDGSEHVYPIAFRYGDSENNLSWEWFLDCLKGALCHIVDLVFISDRHASLEAGVYKVFPDATHIICCWHFSKNVNKQFHRKDVATIMDKAARS</sequence>
<feature type="domain" description="MULE transposase" evidence="1">
    <location>
        <begin position="17"/>
        <end position="111"/>
    </location>
</feature>
<dbReference type="InterPro" id="IPR018289">
    <property type="entry name" value="MULE_transposase_dom"/>
</dbReference>
<dbReference type="PANTHER" id="PTHR31973">
    <property type="entry name" value="POLYPROTEIN, PUTATIVE-RELATED"/>
    <property type="match status" value="1"/>
</dbReference>
<dbReference type="PANTHER" id="PTHR31973:SF187">
    <property type="entry name" value="MUTATOR TRANSPOSASE MUDRA PROTEIN"/>
    <property type="match status" value="1"/>
</dbReference>
<evidence type="ECO:0000313" key="3">
    <source>
        <dbReference type="Proteomes" id="UP001280121"/>
    </source>
</evidence>
<comment type="caution">
    <text evidence="2">The sequence shown here is derived from an EMBL/GenBank/DDBJ whole genome shotgun (WGS) entry which is preliminary data.</text>
</comment>
<gene>
    <name evidence="2" type="ORF">Ddye_007767</name>
</gene>
<accession>A0AAD9XKM2</accession>
<keyword evidence="3" id="KW-1185">Reference proteome</keyword>
<name>A0AAD9XKM2_9ROSI</name>
<protein>
    <recommendedName>
        <fullName evidence="1">MULE transposase domain-containing protein</fullName>
    </recommendedName>
</protein>
<proteinExistence type="predicted"/>
<dbReference type="AlphaFoldDB" id="A0AAD9XKM2"/>
<evidence type="ECO:0000313" key="2">
    <source>
        <dbReference type="EMBL" id="KAK2661234.1"/>
    </source>
</evidence>